<dbReference type="PROSITE" id="PS01295">
    <property type="entry name" value="ISPD"/>
    <property type="match status" value="1"/>
</dbReference>
<evidence type="ECO:0000313" key="3">
    <source>
        <dbReference type="EMBL" id="TCP54031.1"/>
    </source>
</evidence>
<protein>
    <submittedName>
        <fullName evidence="3">2-C-methyl-D-erythritol 4-phosphate cytidylyltransferase</fullName>
    </submittedName>
</protein>
<dbReference type="InterPro" id="IPR050088">
    <property type="entry name" value="IspD/TarI_cytidylyltransf_bact"/>
</dbReference>
<keyword evidence="2 3" id="KW-0548">Nucleotidyltransferase</keyword>
<organism evidence="3 4">
    <name type="scientific">Tamaricihabitans halophyticus</name>
    <dbReference type="NCBI Taxonomy" id="1262583"/>
    <lineage>
        <taxon>Bacteria</taxon>
        <taxon>Bacillati</taxon>
        <taxon>Actinomycetota</taxon>
        <taxon>Actinomycetes</taxon>
        <taxon>Pseudonocardiales</taxon>
        <taxon>Pseudonocardiaceae</taxon>
        <taxon>Tamaricihabitans</taxon>
    </lineage>
</organism>
<dbReference type="Proteomes" id="UP000294911">
    <property type="component" value="Unassembled WGS sequence"/>
</dbReference>
<keyword evidence="1 3" id="KW-0808">Transferase</keyword>
<sequence>MQQGSVAAGVVLAGGSGTRVGSELNKVYLPLAGRRLVSWSIAAFERVPEIGVLVLVVRPQDGDLVEWVLDREIIREDIEVVHGGDTRQTSELAALRHLSGRIDSGAVDTVLIHDAARPLISSALVSGVLHAAREHGGAIPGLPNDELGTVSADGGELLGAAPDSLISVQTPQGFRAEPLLAAYEQAARLEFSGTDTASCMERFAATPVRWVHGEQRNFKITYPHDLVLAEHILASSDYQVR</sequence>
<dbReference type="PANTHER" id="PTHR32125">
    <property type="entry name" value="2-C-METHYL-D-ERYTHRITOL 4-PHOSPHATE CYTIDYLYLTRANSFERASE, CHLOROPLASTIC"/>
    <property type="match status" value="1"/>
</dbReference>
<evidence type="ECO:0000313" key="4">
    <source>
        <dbReference type="Proteomes" id="UP000294911"/>
    </source>
</evidence>
<evidence type="ECO:0000256" key="2">
    <source>
        <dbReference type="ARBA" id="ARBA00022695"/>
    </source>
</evidence>
<name>A0A4R2R3E8_9PSEU</name>
<dbReference type="PANTHER" id="PTHR32125:SF4">
    <property type="entry name" value="2-C-METHYL-D-ERYTHRITOL 4-PHOSPHATE CYTIDYLYLTRANSFERASE, CHLOROPLASTIC"/>
    <property type="match status" value="1"/>
</dbReference>
<dbReference type="InterPro" id="IPR034683">
    <property type="entry name" value="IspD/TarI"/>
</dbReference>
<keyword evidence="4" id="KW-1185">Reference proteome</keyword>
<dbReference type="InterPro" id="IPR029044">
    <property type="entry name" value="Nucleotide-diphossugar_trans"/>
</dbReference>
<gene>
    <name evidence="3" type="ORF">EV191_10371</name>
</gene>
<dbReference type="SUPFAM" id="SSF53448">
    <property type="entry name" value="Nucleotide-diphospho-sugar transferases"/>
    <property type="match status" value="1"/>
</dbReference>
<dbReference type="GO" id="GO:0050518">
    <property type="term" value="F:2-C-methyl-D-erythritol 4-phosphate cytidylyltransferase activity"/>
    <property type="evidence" value="ECO:0007669"/>
    <property type="project" value="TreeGrafter"/>
</dbReference>
<dbReference type="CDD" id="cd02516">
    <property type="entry name" value="CDP-ME_synthetase"/>
    <property type="match status" value="1"/>
</dbReference>
<accession>A0A4R2R3E8</accession>
<dbReference type="InterPro" id="IPR018294">
    <property type="entry name" value="ISPD_synthase_CS"/>
</dbReference>
<reference evidence="3 4" key="1">
    <citation type="submission" date="2019-03" db="EMBL/GenBank/DDBJ databases">
        <title>Genomic Encyclopedia of Type Strains, Phase IV (KMG-IV): sequencing the most valuable type-strain genomes for metagenomic binning, comparative biology and taxonomic classification.</title>
        <authorList>
            <person name="Goeker M."/>
        </authorList>
    </citation>
    <scope>NUCLEOTIDE SEQUENCE [LARGE SCALE GENOMIC DNA]</scope>
    <source>
        <strain evidence="3 4">DSM 45765</strain>
    </source>
</reference>
<dbReference type="GO" id="GO:0008299">
    <property type="term" value="P:isoprenoid biosynthetic process"/>
    <property type="evidence" value="ECO:0007669"/>
    <property type="project" value="InterPro"/>
</dbReference>
<evidence type="ECO:0000256" key="1">
    <source>
        <dbReference type="ARBA" id="ARBA00022679"/>
    </source>
</evidence>
<comment type="caution">
    <text evidence="3">The sequence shown here is derived from an EMBL/GenBank/DDBJ whole genome shotgun (WGS) entry which is preliminary data.</text>
</comment>
<dbReference type="Pfam" id="PF01128">
    <property type="entry name" value="IspD"/>
    <property type="match status" value="1"/>
</dbReference>
<proteinExistence type="predicted"/>
<dbReference type="EMBL" id="SLXQ01000003">
    <property type="protein sequence ID" value="TCP54031.1"/>
    <property type="molecule type" value="Genomic_DNA"/>
</dbReference>
<dbReference type="AlphaFoldDB" id="A0A4R2R3E8"/>
<dbReference type="Gene3D" id="3.90.550.10">
    <property type="entry name" value="Spore Coat Polysaccharide Biosynthesis Protein SpsA, Chain A"/>
    <property type="match status" value="1"/>
</dbReference>